<dbReference type="PRINTS" id="PR00633">
    <property type="entry name" value="RCCNDNSATION"/>
</dbReference>
<dbReference type="PANTHER" id="PTHR22870">
    <property type="entry name" value="REGULATOR OF CHROMOSOME CONDENSATION"/>
    <property type="match status" value="1"/>
</dbReference>
<dbReference type="OrthoDB" id="5370059at2759"/>
<dbReference type="SMART" id="SM00249">
    <property type="entry name" value="PHD"/>
    <property type="match status" value="1"/>
</dbReference>
<dbReference type="PROSITE" id="PS50016">
    <property type="entry name" value="ZF_PHD_2"/>
    <property type="match status" value="1"/>
</dbReference>
<dbReference type="RefSeq" id="XP_001729731.1">
    <property type="nucleotide sequence ID" value="XM_001729679.1"/>
</dbReference>
<gene>
    <name evidence="9" type="ORF">MGL_3275</name>
</gene>
<dbReference type="OMA" id="GKWKNTG"/>
<dbReference type="KEGG" id="mgl:MGL_3275"/>
<keyword evidence="2" id="KW-0677">Repeat</keyword>
<dbReference type="InterPro" id="IPR019787">
    <property type="entry name" value="Znf_PHD-finger"/>
</dbReference>
<dbReference type="GeneID" id="5854037"/>
<evidence type="ECO:0000313" key="10">
    <source>
        <dbReference type="Proteomes" id="UP000008837"/>
    </source>
</evidence>
<dbReference type="Proteomes" id="UP000008837">
    <property type="component" value="Unassembled WGS sequence"/>
</dbReference>
<proteinExistence type="predicted"/>
<feature type="repeat" description="RCC1" evidence="6">
    <location>
        <begin position="132"/>
        <end position="181"/>
    </location>
</feature>
<dbReference type="SUPFAM" id="SSF57903">
    <property type="entry name" value="FYVE/PHD zinc finger"/>
    <property type="match status" value="1"/>
</dbReference>
<keyword evidence="3 5" id="KW-0863">Zinc-finger</keyword>
<dbReference type="SUPFAM" id="SSF50985">
    <property type="entry name" value="RCC1/BLIP-II"/>
    <property type="match status" value="1"/>
</dbReference>
<dbReference type="STRING" id="425265.A8Q8I1"/>
<dbReference type="InterPro" id="IPR000408">
    <property type="entry name" value="Reg_chr_condens"/>
</dbReference>
<evidence type="ECO:0000256" key="6">
    <source>
        <dbReference type="PROSITE-ProRule" id="PRU00235"/>
    </source>
</evidence>
<evidence type="ECO:0000256" key="7">
    <source>
        <dbReference type="SAM" id="MobiDB-lite"/>
    </source>
</evidence>
<evidence type="ECO:0000313" key="9">
    <source>
        <dbReference type="EMBL" id="EDP42517.1"/>
    </source>
</evidence>
<dbReference type="PROSITE" id="PS01359">
    <property type="entry name" value="ZF_PHD_1"/>
    <property type="match status" value="1"/>
</dbReference>
<comment type="caution">
    <text evidence="9">The sequence shown here is derived from an EMBL/GenBank/DDBJ whole genome shotgun (WGS) entry which is preliminary data.</text>
</comment>
<dbReference type="PROSITE" id="PS50012">
    <property type="entry name" value="RCC1_3"/>
    <property type="match status" value="4"/>
</dbReference>
<feature type="region of interest" description="Disordered" evidence="7">
    <location>
        <begin position="484"/>
        <end position="504"/>
    </location>
</feature>
<dbReference type="AlphaFoldDB" id="A8Q8I1"/>
<keyword evidence="4" id="KW-0862">Zinc</keyword>
<feature type="repeat" description="RCC1" evidence="6">
    <location>
        <begin position="182"/>
        <end position="243"/>
    </location>
</feature>
<keyword evidence="10" id="KW-1185">Reference proteome</keyword>
<dbReference type="PANTHER" id="PTHR22870:SF466">
    <property type="entry name" value="ANKYRIN REPEAT-CONTAINING PROTEIN"/>
    <property type="match status" value="1"/>
</dbReference>
<evidence type="ECO:0000256" key="2">
    <source>
        <dbReference type="ARBA" id="ARBA00022737"/>
    </source>
</evidence>
<sequence>MGGTAPWGRVVLCGRVAADEAGNEVVNAGDCLYAPHILRSVCHVRTRAVVSSCTSDHAVILSVHGDAYLYGRNAEAQCGVPVTSTSDAASLWLYDARRLDKEHDFVPPIAPGVSIHTGATGAMHTLLVTTQGELYAAGSNEFGQCGLGTLATCVPFQLVPMTERVVDVACGRAASVVVTESGAVYTMGSSEDGMLGTCAASWHHTGPSDVTYDLARHPVRIPNLGGIVRVTCGERHVAALDRDGYMYVWGHASLARLGCGTQIDQPFPVRIPQFVRKNKQDRIRDVVAGTTCTMCVDNQERLWIAGTWRLKDDGGPDQSFLIYKPLAELADYDVHEMAAGADTMQCLVKPTDEHGNTHMQAWGWGEGAWHAELGSSGGTTAPVPTMLHILEPLKVVAVASGRHTSYWLVQPDSVYAELPRYPATIESSSVCMVCRRSGDDDDATLLECDRCENPYHLSCLTPPLAAVPEGEWLCVECRKDSGHNDDGNDHEGANHPIMDQQHER</sequence>
<dbReference type="InParanoid" id="A8Q8I1"/>
<dbReference type="GO" id="GO:0008270">
    <property type="term" value="F:zinc ion binding"/>
    <property type="evidence" value="ECO:0007669"/>
    <property type="project" value="UniProtKB-KW"/>
</dbReference>
<feature type="repeat" description="RCC1" evidence="6">
    <location>
        <begin position="359"/>
        <end position="411"/>
    </location>
</feature>
<evidence type="ECO:0000256" key="1">
    <source>
        <dbReference type="ARBA" id="ARBA00022723"/>
    </source>
</evidence>
<dbReference type="Pfam" id="PF00628">
    <property type="entry name" value="PHD"/>
    <property type="match status" value="1"/>
</dbReference>
<feature type="domain" description="PHD-type" evidence="8">
    <location>
        <begin position="428"/>
        <end position="480"/>
    </location>
</feature>
<dbReference type="InterPro" id="IPR051210">
    <property type="entry name" value="Ub_ligase/GEF_domain"/>
</dbReference>
<feature type="repeat" description="RCC1" evidence="6">
    <location>
        <begin position="244"/>
        <end position="299"/>
    </location>
</feature>
<dbReference type="InterPro" id="IPR013083">
    <property type="entry name" value="Znf_RING/FYVE/PHD"/>
</dbReference>
<evidence type="ECO:0000256" key="3">
    <source>
        <dbReference type="ARBA" id="ARBA00022771"/>
    </source>
</evidence>
<dbReference type="InterPro" id="IPR009091">
    <property type="entry name" value="RCC1/BLIP-II"/>
</dbReference>
<keyword evidence="1" id="KW-0479">Metal-binding</keyword>
<dbReference type="InterPro" id="IPR058923">
    <property type="entry name" value="RCC1-like_dom"/>
</dbReference>
<dbReference type="Gene3D" id="3.30.40.10">
    <property type="entry name" value="Zinc/RING finger domain, C3HC4 (zinc finger)"/>
    <property type="match status" value="1"/>
</dbReference>
<evidence type="ECO:0000256" key="5">
    <source>
        <dbReference type="PROSITE-ProRule" id="PRU00146"/>
    </source>
</evidence>
<dbReference type="InterPro" id="IPR011011">
    <property type="entry name" value="Znf_FYVE_PHD"/>
</dbReference>
<dbReference type="InterPro" id="IPR001965">
    <property type="entry name" value="Znf_PHD"/>
</dbReference>
<feature type="compositionally biased region" description="Basic and acidic residues" evidence="7">
    <location>
        <begin position="484"/>
        <end position="493"/>
    </location>
</feature>
<organism evidence="9 10">
    <name type="scientific">Malassezia globosa (strain ATCC MYA-4612 / CBS 7966)</name>
    <name type="common">Dandruff-associated fungus</name>
    <dbReference type="NCBI Taxonomy" id="425265"/>
    <lineage>
        <taxon>Eukaryota</taxon>
        <taxon>Fungi</taxon>
        <taxon>Dikarya</taxon>
        <taxon>Basidiomycota</taxon>
        <taxon>Ustilaginomycotina</taxon>
        <taxon>Malasseziomycetes</taxon>
        <taxon>Malasseziales</taxon>
        <taxon>Malasseziaceae</taxon>
        <taxon>Malassezia</taxon>
    </lineage>
</organism>
<dbReference type="Pfam" id="PF25390">
    <property type="entry name" value="WD40_RLD"/>
    <property type="match status" value="1"/>
</dbReference>
<dbReference type="VEuPathDB" id="FungiDB:MGL_3275"/>
<reference evidence="9 10" key="1">
    <citation type="journal article" date="2007" name="Proc. Natl. Acad. Sci. U.S.A.">
        <title>Dandruff-associated Malassezia genomes reveal convergent and divergent virulence traits shared with plant and human fungal pathogens.</title>
        <authorList>
            <person name="Xu J."/>
            <person name="Saunders C.W."/>
            <person name="Hu P."/>
            <person name="Grant R.A."/>
            <person name="Boekhout T."/>
            <person name="Kuramae E.E."/>
            <person name="Kronstad J.W."/>
            <person name="Deangelis Y.M."/>
            <person name="Reeder N.L."/>
            <person name="Johnstone K.R."/>
            <person name="Leland M."/>
            <person name="Fieno A.M."/>
            <person name="Begley W.M."/>
            <person name="Sun Y."/>
            <person name="Lacey M.P."/>
            <person name="Chaudhary T."/>
            <person name="Keough T."/>
            <person name="Chu L."/>
            <person name="Sears R."/>
            <person name="Yuan B."/>
            <person name="Dawson T.L.Jr."/>
        </authorList>
    </citation>
    <scope>NUCLEOTIDE SEQUENCE [LARGE SCALE GENOMIC DNA]</scope>
    <source>
        <strain evidence="10">ATCC MYA-4612 / CBS 7966</strain>
    </source>
</reference>
<evidence type="ECO:0000256" key="4">
    <source>
        <dbReference type="ARBA" id="ARBA00022833"/>
    </source>
</evidence>
<dbReference type="InterPro" id="IPR019786">
    <property type="entry name" value="Zinc_finger_PHD-type_CS"/>
</dbReference>
<evidence type="ECO:0000259" key="8">
    <source>
        <dbReference type="PROSITE" id="PS50016"/>
    </source>
</evidence>
<name>A8Q8I1_MALGO</name>
<dbReference type="EMBL" id="AAYY01000011">
    <property type="protein sequence ID" value="EDP42517.1"/>
    <property type="molecule type" value="Genomic_DNA"/>
</dbReference>
<protein>
    <recommendedName>
        <fullName evidence="8">PHD-type domain-containing protein</fullName>
    </recommendedName>
</protein>
<accession>A8Q8I1</accession>
<dbReference type="Gene3D" id="2.130.10.30">
    <property type="entry name" value="Regulator of chromosome condensation 1/beta-lactamase-inhibitor protein II"/>
    <property type="match status" value="2"/>
</dbReference>